<comment type="similarity">
    <text evidence="4">Belongs to the HRD1 family.</text>
</comment>
<dbReference type="InterPro" id="IPR057992">
    <property type="entry name" value="TPR_SYVN1_N"/>
</dbReference>
<evidence type="ECO:0000256" key="14">
    <source>
        <dbReference type="ARBA" id="ARBA00023136"/>
    </source>
</evidence>
<keyword evidence="7 17" id="KW-0812">Transmembrane</keyword>
<feature type="region of interest" description="Disordered" evidence="16">
    <location>
        <begin position="723"/>
        <end position="792"/>
    </location>
</feature>
<protein>
    <recommendedName>
        <fullName evidence="5">RING-type E3 ubiquitin transferase</fullName>
        <ecNumber evidence="5">2.3.2.27</ecNumber>
    </recommendedName>
</protein>
<evidence type="ECO:0000313" key="19">
    <source>
        <dbReference type="EMBL" id="EJT47664.1"/>
    </source>
</evidence>
<feature type="transmembrane region" description="Helical" evidence="17">
    <location>
        <begin position="46"/>
        <end position="65"/>
    </location>
</feature>
<dbReference type="GO" id="GO:0005789">
    <property type="term" value="C:endoplasmic reticulum membrane"/>
    <property type="evidence" value="ECO:0007669"/>
    <property type="project" value="UniProtKB-SubCell"/>
</dbReference>
<evidence type="ECO:0000256" key="4">
    <source>
        <dbReference type="ARBA" id="ARBA00010089"/>
    </source>
</evidence>
<feature type="compositionally biased region" description="Pro residues" evidence="16">
    <location>
        <begin position="729"/>
        <end position="738"/>
    </location>
</feature>
<feature type="transmembrane region" description="Helical" evidence="17">
    <location>
        <begin position="181"/>
        <end position="200"/>
    </location>
</feature>
<accession>J6ESY6</accession>
<reference evidence="19 20" key="1">
    <citation type="journal article" date="2012" name="Eukaryot. Cell">
        <title>Draft genome sequence of CBS 2479, the standard type strain of Trichosporon asahii.</title>
        <authorList>
            <person name="Yang R.Y."/>
            <person name="Li H.T."/>
            <person name="Zhu H."/>
            <person name="Zhou G.P."/>
            <person name="Wang M."/>
            <person name="Wang L."/>
        </authorList>
    </citation>
    <scope>NUCLEOTIDE SEQUENCE [LARGE SCALE GENOMIC DNA]</scope>
    <source>
        <strain evidence="20">ATCC 90039 / CBS 2479 / JCM 2466 / KCTC 7840 / NCYC 2677 / UAMH 7654</strain>
    </source>
</reference>
<evidence type="ECO:0000256" key="1">
    <source>
        <dbReference type="ARBA" id="ARBA00000900"/>
    </source>
</evidence>
<name>J6ESY6_TRIAS</name>
<keyword evidence="14 17" id="KW-0472">Membrane</keyword>
<evidence type="ECO:0000256" key="11">
    <source>
        <dbReference type="ARBA" id="ARBA00022824"/>
    </source>
</evidence>
<evidence type="ECO:0000313" key="20">
    <source>
        <dbReference type="Proteomes" id="UP000002748"/>
    </source>
</evidence>
<dbReference type="EMBL" id="ALBS01000233">
    <property type="protein sequence ID" value="EJT47664.1"/>
    <property type="molecule type" value="Genomic_DNA"/>
</dbReference>
<feature type="compositionally biased region" description="Basic and acidic residues" evidence="16">
    <location>
        <begin position="538"/>
        <end position="551"/>
    </location>
</feature>
<dbReference type="GO" id="GO:0061630">
    <property type="term" value="F:ubiquitin protein ligase activity"/>
    <property type="evidence" value="ECO:0007669"/>
    <property type="project" value="UniProtKB-EC"/>
</dbReference>
<dbReference type="SMART" id="SM00184">
    <property type="entry name" value="RING"/>
    <property type="match status" value="1"/>
</dbReference>
<dbReference type="GeneID" id="25986954"/>
<evidence type="ECO:0000256" key="3">
    <source>
        <dbReference type="ARBA" id="ARBA00004906"/>
    </source>
</evidence>
<keyword evidence="12" id="KW-0862">Zinc</keyword>
<gene>
    <name evidence="19" type="ORF">A1Q1_03441</name>
</gene>
<feature type="compositionally biased region" description="Low complexity" evidence="16">
    <location>
        <begin position="739"/>
        <end position="762"/>
    </location>
</feature>
<comment type="caution">
    <text evidence="19">The sequence shown here is derived from an EMBL/GenBank/DDBJ whole genome shotgun (WGS) entry which is preliminary data.</text>
</comment>
<dbReference type="RefSeq" id="XP_014178714.1">
    <property type="nucleotide sequence ID" value="XM_014323239.1"/>
</dbReference>
<dbReference type="GO" id="GO:0036503">
    <property type="term" value="P:ERAD pathway"/>
    <property type="evidence" value="ECO:0007669"/>
    <property type="project" value="TreeGrafter"/>
</dbReference>
<dbReference type="OrthoDB" id="7759664at2759"/>
<dbReference type="GO" id="GO:0016567">
    <property type="term" value="P:protein ubiquitination"/>
    <property type="evidence" value="ECO:0007669"/>
    <property type="project" value="UniProtKB-UniPathway"/>
</dbReference>
<dbReference type="Pfam" id="PF25563">
    <property type="entry name" value="TPR_SYVN1_N"/>
    <property type="match status" value="2"/>
</dbReference>
<dbReference type="InterPro" id="IPR024766">
    <property type="entry name" value="Znf_RING_H2"/>
</dbReference>
<evidence type="ECO:0000256" key="5">
    <source>
        <dbReference type="ARBA" id="ARBA00012483"/>
    </source>
</evidence>
<dbReference type="InterPro" id="IPR013083">
    <property type="entry name" value="Znf_RING/FYVE/PHD"/>
</dbReference>
<evidence type="ECO:0000256" key="15">
    <source>
        <dbReference type="PROSITE-ProRule" id="PRU00175"/>
    </source>
</evidence>
<dbReference type="PANTHER" id="PTHR22763">
    <property type="entry name" value="RING ZINC FINGER PROTEIN"/>
    <property type="match status" value="1"/>
</dbReference>
<dbReference type="AlphaFoldDB" id="J6ESY6"/>
<feature type="region of interest" description="Disordered" evidence="16">
    <location>
        <begin position="625"/>
        <end position="698"/>
    </location>
</feature>
<dbReference type="VEuPathDB" id="FungiDB:A1Q1_03441"/>
<proteinExistence type="inferred from homology"/>
<evidence type="ECO:0000256" key="8">
    <source>
        <dbReference type="ARBA" id="ARBA00022723"/>
    </source>
</evidence>
<dbReference type="InterPro" id="IPR058051">
    <property type="entry name" value="Znf_RING_synoviolin"/>
</dbReference>
<evidence type="ECO:0000256" key="6">
    <source>
        <dbReference type="ARBA" id="ARBA00022679"/>
    </source>
</evidence>
<feature type="domain" description="RING-type" evidence="18">
    <location>
        <begin position="301"/>
        <end position="354"/>
    </location>
</feature>
<keyword evidence="13 17" id="KW-1133">Transmembrane helix</keyword>
<comment type="catalytic activity">
    <reaction evidence="1">
        <text>S-ubiquitinyl-[E2 ubiquitin-conjugating enzyme]-L-cysteine + [acceptor protein]-L-lysine = [E2 ubiquitin-conjugating enzyme]-L-cysteine + N(6)-ubiquitinyl-[acceptor protein]-L-lysine.</text>
        <dbReference type="EC" id="2.3.2.27"/>
    </reaction>
</comment>
<feature type="region of interest" description="Disordered" evidence="16">
    <location>
        <begin position="538"/>
        <end position="570"/>
    </location>
</feature>
<sequence>MRRLVAYGLLSTGLTGSVIVNAVRSRPNFFAAAVALGKSSGSLMVLGNFVLFIAILAGIAFKRVFFGTLRQIEYEHMFERLWIFLTESLLALTIFREDFSATFLAFYGVLVFLKCFHWVSGDRVDYVSYRQESLQLTPDGPSAPSRPPDVVPRPHGVGHERADGGGPCTGHTANVLFASEFAILIASILGIWARYIVGIMDLRHARGRVDAPVWEEKSMYLFYIDLAVDFAKLLTYLIFCIVIFLNHGFPIHILRDVYMTLRSFMARWSDLLRYRRATRNMDEQYPDATAAELEASGDHTCIICREEMVARGEGSEQDSDGPNVTPKKLACGHIFHFHCLRSWLERQQACPTCRRDVLSPARAPATPRPQEPQNAEQNPQNQANQADAPQPRPQPQAAAVAAGAAQAAADNTRVVFEEYFRLPTVNGDAPPIPIPNQPSSAAQTPSETRPVLPSSDEERQRSIWGAPITPGRFVRPPLGAAPRWPEAGSRSGTATPSSSQAPPVFTLPSQRGRAPDELFDENDMPLRHAAAAAALRRFEKGKGKEKERSWDEAPTQRAYLSEAGIGSPGTTVSELSRLAQAPGSRAEARAALEQRLSALRAVDRQVWGLVTELSRLKSAWDFEDAAGHSAPSASATSASTSAPTFAPTASHSGSGNGARGNSSSVLPRATPSPPSSGPQRPSSPHHITREVDAPWSSVARSLTPEPAITPLFSRPAAAVSPLAELPPTVAKPPSPPTQPSTQAQTFQSQSPPLQPQPRVEQTPETEEVAVEAVVGDEPVDEGKQKEEATLDA</sequence>
<keyword evidence="6" id="KW-0808">Transferase</keyword>
<evidence type="ECO:0000256" key="2">
    <source>
        <dbReference type="ARBA" id="ARBA00004477"/>
    </source>
</evidence>
<dbReference type="InterPro" id="IPR050731">
    <property type="entry name" value="HRD1_E3_ubiq-ligases"/>
</dbReference>
<keyword evidence="11" id="KW-0256">Endoplasmic reticulum</keyword>
<dbReference type="CDD" id="cd16479">
    <property type="entry name" value="RING-H2_synoviolin"/>
    <property type="match status" value="1"/>
</dbReference>
<dbReference type="GO" id="GO:0008270">
    <property type="term" value="F:zinc ion binding"/>
    <property type="evidence" value="ECO:0007669"/>
    <property type="project" value="UniProtKB-KW"/>
</dbReference>
<feature type="region of interest" description="Disordered" evidence="16">
    <location>
        <begin position="426"/>
        <end position="511"/>
    </location>
</feature>
<evidence type="ECO:0000256" key="9">
    <source>
        <dbReference type="ARBA" id="ARBA00022771"/>
    </source>
</evidence>
<evidence type="ECO:0000256" key="16">
    <source>
        <dbReference type="SAM" id="MobiDB-lite"/>
    </source>
</evidence>
<evidence type="ECO:0000256" key="10">
    <source>
        <dbReference type="ARBA" id="ARBA00022786"/>
    </source>
</evidence>
<feature type="compositionally biased region" description="Basic and acidic residues" evidence="16">
    <location>
        <begin position="780"/>
        <end position="792"/>
    </location>
</feature>
<feature type="compositionally biased region" description="Low complexity" evidence="16">
    <location>
        <begin position="627"/>
        <end position="664"/>
    </location>
</feature>
<dbReference type="PROSITE" id="PS50089">
    <property type="entry name" value="ZF_RING_2"/>
    <property type="match status" value="1"/>
</dbReference>
<dbReference type="Pfam" id="PF12678">
    <property type="entry name" value="zf-rbx1"/>
    <property type="match status" value="1"/>
</dbReference>
<dbReference type="Gene3D" id="3.30.40.10">
    <property type="entry name" value="Zinc/RING finger domain, C3HC4 (zinc finger)"/>
    <property type="match status" value="1"/>
</dbReference>
<evidence type="ECO:0000256" key="7">
    <source>
        <dbReference type="ARBA" id="ARBA00022692"/>
    </source>
</evidence>
<evidence type="ECO:0000259" key="18">
    <source>
        <dbReference type="PROSITE" id="PS50089"/>
    </source>
</evidence>
<dbReference type="PANTHER" id="PTHR22763:SF184">
    <property type="entry name" value="E3 UBIQUITIN-PROTEIN LIGASE SYNOVIOLIN"/>
    <property type="match status" value="1"/>
</dbReference>
<dbReference type="Proteomes" id="UP000002748">
    <property type="component" value="Unassembled WGS sequence"/>
</dbReference>
<evidence type="ECO:0000256" key="12">
    <source>
        <dbReference type="ARBA" id="ARBA00022833"/>
    </source>
</evidence>
<feature type="transmembrane region" description="Helical" evidence="17">
    <location>
        <begin position="220"/>
        <end position="245"/>
    </location>
</feature>
<evidence type="ECO:0000256" key="13">
    <source>
        <dbReference type="ARBA" id="ARBA00022989"/>
    </source>
</evidence>
<dbReference type="GO" id="GO:0043161">
    <property type="term" value="P:proteasome-mediated ubiquitin-dependent protein catabolic process"/>
    <property type="evidence" value="ECO:0007669"/>
    <property type="project" value="TreeGrafter"/>
</dbReference>
<feature type="compositionally biased region" description="Low complexity" evidence="16">
    <location>
        <begin position="371"/>
        <end position="404"/>
    </location>
</feature>
<keyword evidence="10" id="KW-0833">Ubl conjugation pathway</keyword>
<comment type="pathway">
    <text evidence="3">Protein modification; protein ubiquitination.</text>
</comment>
<keyword evidence="8" id="KW-0479">Metal-binding</keyword>
<dbReference type="HOGENOM" id="CLU_009169_2_0_1"/>
<feature type="region of interest" description="Disordered" evidence="16">
    <location>
        <begin position="361"/>
        <end position="404"/>
    </location>
</feature>
<dbReference type="EC" id="2.3.2.27" evidence="5"/>
<feature type="transmembrane region" description="Helical" evidence="17">
    <location>
        <begin position="101"/>
        <end position="120"/>
    </location>
</feature>
<dbReference type="SUPFAM" id="SSF57850">
    <property type="entry name" value="RING/U-box"/>
    <property type="match status" value="1"/>
</dbReference>
<feature type="region of interest" description="Disordered" evidence="16">
    <location>
        <begin position="136"/>
        <end position="163"/>
    </location>
</feature>
<feature type="compositionally biased region" description="Polar residues" evidence="16">
    <location>
        <begin position="437"/>
        <end position="447"/>
    </location>
</feature>
<dbReference type="KEGG" id="tasa:A1Q1_03441"/>
<organism evidence="19 20">
    <name type="scientific">Trichosporon asahii var. asahii (strain ATCC 90039 / CBS 2479 / JCM 2466 / KCTC 7840 / NBRC 103889/ NCYC 2677 / UAMH 7654)</name>
    <name type="common">Yeast</name>
    <dbReference type="NCBI Taxonomy" id="1186058"/>
    <lineage>
        <taxon>Eukaryota</taxon>
        <taxon>Fungi</taxon>
        <taxon>Dikarya</taxon>
        <taxon>Basidiomycota</taxon>
        <taxon>Agaricomycotina</taxon>
        <taxon>Tremellomycetes</taxon>
        <taxon>Trichosporonales</taxon>
        <taxon>Trichosporonaceae</taxon>
        <taxon>Trichosporon</taxon>
    </lineage>
</organism>
<dbReference type="UniPathway" id="UPA00143"/>
<keyword evidence="9 15" id="KW-0863">Zinc-finger</keyword>
<comment type="subcellular location">
    <subcellularLocation>
        <location evidence="2">Endoplasmic reticulum membrane</location>
        <topology evidence="2">Multi-pass membrane protein</topology>
    </subcellularLocation>
</comment>
<feature type="compositionally biased region" description="Polar residues" evidence="16">
    <location>
        <begin position="490"/>
        <end position="501"/>
    </location>
</feature>
<dbReference type="InterPro" id="IPR001841">
    <property type="entry name" value="Znf_RING"/>
</dbReference>
<evidence type="ECO:0000256" key="17">
    <source>
        <dbReference type="SAM" id="Phobius"/>
    </source>
</evidence>